<keyword evidence="3" id="KW-1185">Reference proteome</keyword>
<organism evidence="2 3">
    <name type="scientific">Anaeromyxobacter oryzae</name>
    <dbReference type="NCBI Taxonomy" id="2918170"/>
    <lineage>
        <taxon>Bacteria</taxon>
        <taxon>Pseudomonadati</taxon>
        <taxon>Myxococcota</taxon>
        <taxon>Myxococcia</taxon>
        <taxon>Myxococcales</taxon>
        <taxon>Cystobacterineae</taxon>
        <taxon>Anaeromyxobacteraceae</taxon>
        <taxon>Anaeromyxobacter</taxon>
    </lineage>
</organism>
<dbReference type="InterPro" id="IPR036890">
    <property type="entry name" value="HATPase_C_sf"/>
</dbReference>
<dbReference type="Proteomes" id="UP001162891">
    <property type="component" value="Chromosome"/>
</dbReference>
<protein>
    <recommendedName>
        <fullName evidence="1">Histidine kinase/HSP90-like ATPase domain-containing protein</fullName>
    </recommendedName>
</protein>
<evidence type="ECO:0000313" key="2">
    <source>
        <dbReference type="EMBL" id="BDG03026.1"/>
    </source>
</evidence>
<dbReference type="SUPFAM" id="SSF55874">
    <property type="entry name" value="ATPase domain of HSP90 chaperone/DNA topoisomerase II/histidine kinase"/>
    <property type="match status" value="1"/>
</dbReference>
<sequence length="173" mass="19129">MSLVTSEAVDTNALELTLPPDWAAVKAVWEPCRSMLEEAGLGPDEAYAISMVAQELLENAVKYGAFGPGEAVRIRVRVERDDVTVEVASRLGVDDAHLRVFDRTVQWIRSFQDPFEAYVERLKQVSSEPYAHGKSGLGLTRIAYEGRCVLDFYVDSGNTLAVSAVYRREGETA</sequence>
<feature type="domain" description="Histidine kinase/HSP90-like ATPase" evidence="1">
    <location>
        <begin position="19"/>
        <end position="88"/>
    </location>
</feature>
<dbReference type="InterPro" id="IPR003594">
    <property type="entry name" value="HATPase_dom"/>
</dbReference>
<dbReference type="Gene3D" id="3.30.565.10">
    <property type="entry name" value="Histidine kinase-like ATPase, C-terminal domain"/>
    <property type="match status" value="1"/>
</dbReference>
<name>A0ABM7WU53_9BACT</name>
<dbReference type="Pfam" id="PF13581">
    <property type="entry name" value="HATPase_c_2"/>
    <property type="match status" value="1"/>
</dbReference>
<dbReference type="EMBL" id="AP025591">
    <property type="protein sequence ID" value="BDG03026.1"/>
    <property type="molecule type" value="Genomic_DNA"/>
</dbReference>
<reference evidence="3" key="1">
    <citation type="journal article" date="2022" name="Int. J. Syst. Evol. Microbiol.">
        <title>Anaeromyxobacter oryzae sp. nov., Anaeromyxobacter diazotrophicus sp. nov. and Anaeromyxobacter paludicola sp. nov., isolated from paddy soils.</title>
        <authorList>
            <person name="Itoh H."/>
            <person name="Xu Z."/>
            <person name="Mise K."/>
            <person name="Masuda Y."/>
            <person name="Ushijima N."/>
            <person name="Hayakawa C."/>
            <person name="Shiratori Y."/>
            <person name="Senoo K."/>
        </authorList>
    </citation>
    <scope>NUCLEOTIDE SEQUENCE [LARGE SCALE GENOMIC DNA]</scope>
    <source>
        <strain evidence="3">Red232</strain>
    </source>
</reference>
<evidence type="ECO:0000313" key="3">
    <source>
        <dbReference type="Proteomes" id="UP001162891"/>
    </source>
</evidence>
<gene>
    <name evidence="2" type="ORF">AMOR_20220</name>
</gene>
<evidence type="ECO:0000259" key="1">
    <source>
        <dbReference type="Pfam" id="PF13581"/>
    </source>
</evidence>
<accession>A0ABM7WU53</accession>
<proteinExistence type="predicted"/>